<dbReference type="Pfam" id="PF14693">
    <property type="entry name" value="Ribosomal_TL5_C"/>
    <property type="match status" value="1"/>
</dbReference>
<dbReference type="Gene3D" id="2.40.240.10">
    <property type="entry name" value="Ribosomal Protein L25, Chain P"/>
    <property type="match status" value="1"/>
</dbReference>
<dbReference type="HAMAP" id="MF_01334">
    <property type="entry name" value="Ribosomal_bL25_CTC"/>
    <property type="match status" value="1"/>
</dbReference>
<evidence type="ECO:0000256" key="1">
    <source>
        <dbReference type="ARBA" id="ARBA00022730"/>
    </source>
</evidence>
<dbReference type="NCBIfam" id="TIGR00731">
    <property type="entry name" value="bL25_bact_ctc"/>
    <property type="match status" value="1"/>
</dbReference>
<keyword evidence="2 5" id="KW-0694">RNA-binding</keyword>
<dbReference type="PANTHER" id="PTHR33284">
    <property type="entry name" value="RIBOSOMAL PROTEIN L25/GLN-TRNA SYNTHETASE, ANTI-CODON-BINDING DOMAIN-CONTAINING PROTEIN"/>
    <property type="match status" value="1"/>
</dbReference>
<dbReference type="Proteomes" id="UP000034669">
    <property type="component" value="Unassembled WGS sequence"/>
</dbReference>
<dbReference type="InterPro" id="IPR037121">
    <property type="entry name" value="Ribosomal_bL25_C"/>
</dbReference>
<keyword evidence="3 5" id="KW-0689">Ribosomal protein</keyword>
<keyword evidence="1 5" id="KW-0699">rRNA-binding</keyword>
<dbReference type="EMBL" id="LCFI01000012">
    <property type="protein sequence ID" value="KKS89936.1"/>
    <property type="molecule type" value="Genomic_DNA"/>
</dbReference>
<dbReference type="CDD" id="cd00495">
    <property type="entry name" value="Ribosomal_L25_TL5_CTC"/>
    <property type="match status" value="1"/>
</dbReference>
<evidence type="ECO:0000256" key="3">
    <source>
        <dbReference type="ARBA" id="ARBA00022980"/>
    </source>
</evidence>
<name>A0A0G1F435_9BACT</name>
<protein>
    <recommendedName>
        <fullName evidence="5">Large ribosomal subunit protein bL25</fullName>
    </recommendedName>
    <alternativeName>
        <fullName evidence="5">General stress protein CTC</fullName>
    </alternativeName>
</protein>
<dbReference type="GO" id="GO:0022625">
    <property type="term" value="C:cytosolic large ribosomal subunit"/>
    <property type="evidence" value="ECO:0007669"/>
    <property type="project" value="TreeGrafter"/>
</dbReference>
<dbReference type="GO" id="GO:0006412">
    <property type="term" value="P:translation"/>
    <property type="evidence" value="ECO:0007669"/>
    <property type="project" value="UniProtKB-UniRule"/>
</dbReference>
<accession>A0A0G1F435</accession>
<comment type="subunit">
    <text evidence="5">Part of the 50S ribosomal subunit; part of the 5S rRNA/L5/L18/L25 subcomplex. Contacts the 5S rRNA. Binds to the 5S rRNA independently of L5 and L18.</text>
</comment>
<dbReference type="InterPro" id="IPR001021">
    <property type="entry name" value="Ribosomal_bL25_long"/>
</dbReference>
<comment type="function">
    <text evidence="5">This is one of the proteins that binds to the 5S RNA in the ribosome where it forms part of the central protuberance.</text>
</comment>
<organism evidence="9 10">
    <name type="scientific">Candidatus Woesebacteria bacterium GW2011_GWA1_43_12</name>
    <dbReference type="NCBI Taxonomy" id="1618557"/>
    <lineage>
        <taxon>Bacteria</taxon>
        <taxon>Candidatus Woeseibacteriota</taxon>
    </lineage>
</organism>
<feature type="region of interest" description="Disordered" evidence="6">
    <location>
        <begin position="191"/>
        <end position="228"/>
    </location>
</feature>
<feature type="domain" description="Large ribosomal subunit protein bL25 L25" evidence="7">
    <location>
        <begin position="6"/>
        <end position="93"/>
    </location>
</feature>
<evidence type="ECO:0000259" key="7">
    <source>
        <dbReference type="Pfam" id="PF01386"/>
    </source>
</evidence>
<dbReference type="AlphaFoldDB" id="A0A0G1F435"/>
<dbReference type="GO" id="GO:0003735">
    <property type="term" value="F:structural constituent of ribosome"/>
    <property type="evidence" value="ECO:0007669"/>
    <property type="project" value="InterPro"/>
</dbReference>
<evidence type="ECO:0000313" key="9">
    <source>
        <dbReference type="EMBL" id="KKS89936.1"/>
    </source>
</evidence>
<feature type="compositionally biased region" description="Low complexity" evidence="6">
    <location>
        <begin position="192"/>
        <end position="207"/>
    </location>
</feature>
<dbReference type="Pfam" id="PF01386">
    <property type="entry name" value="Ribosomal_L25p"/>
    <property type="match status" value="1"/>
</dbReference>
<reference evidence="9 10" key="1">
    <citation type="journal article" date="2015" name="Nature">
        <title>rRNA introns, odd ribosomes, and small enigmatic genomes across a large radiation of phyla.</title>
        <authorList>
            <person name="Brown C.T."/>
            <person name="Hug L.A."/>
            <person name="Thomas B.C."/>
            <person name="Sharon I."/>
            <person name="Castelle C.J."/>
            <person name="Singh A."/>
            <person name="Wilkins M.J."/>
            <person name="Williams K.H."/>
            <person name="Banfield J.F."/>
        </authorList>
    </citation>
    <scope>NUCLEOTIDE SEQUENCE [LARGE SCALE GENOMIC DNA]</scope>
</reference>
<evidence type="ECO:0000256" key="5">
    <source>
        <dbReference type="HAMAP-Rule" id="MF_01334"/>
    </source>
</evidence>
<comment type="similarity">
    <text evidence="5">Belongs to the bacterial ribosomal protein bL25 family. CTC subfamily.</text>
</comment>
<feature type="compositionally biased region" description="Polar residues" evidence="6">
    <location>
        <begin position="212"/>
        <end position="221"/>
    </location>
</feature>
<sequence length="228" mass="24751">MSQHKLSAEKRKITGRKVKSLRKSGFVPANVFGKDIKSATIQIKAVDFTKFRKEAGESTLVYLSLEGEKESRPVMIHEITTHPVSGQILHIDFHQVNLKEKTTAEVIIKLTGESPAEKEKLGILVQQLSELEIEALPADMPESIEVSVASLAAEGDTVLVKDIKLSNKLTVKTDPEAIVVKIERLAKEEVVEAPAPVEGEVPADVVPPTEPPATQQQSTSPEAPAPAK</sequence>
<dbReference type="InterPro" id="IPR011035">
    <property type="entry name" value="Ribosomal_bL25/Gln-tRNA_synth"/>
</dbReference>
<evidence type="ECO:0000259" key="8">
    <source>
        <dbReference type="Pfam" id="PF14693"/>
    </source>
</evidence>
<dbReference type="GO" id="GO:0008097">
    <property type="term" value="F:5S rRNA binding"/>
    <property type="evidence" value="ECO:0007669"/>
    <property type="project" value="InterPro"/>
</dbReference>
<proteinExistence type="inferred from homology"/>
<gene>
    <name evidence="5" type="primary">rplY</name>
    <name evidence="5" type="synonym">ctc</name>
    <name evidence="9" type="ORF">UV66_C0012G0002</name>
</gene>
<dbReference type="Gene3D" id="2.170.120.20">
    <property type="entry name" value="Ribosomal protein L25, beta domain"/>
    <property type="match status" value="1"/>
</dbReference>
<dbReference type="InterPro" id="IPR029751">
    <property type="entry name" value="Ribosomal_L25_dom"/>
</dbReference>
<dbReference type="InterPro" id="IPR020930">
    <property type="entry name" value="Ribosomal_uL5_bac-type"/>
</dbReference>
<comment type="caution">
    <text evidence="9">The sequence shown here is derived from an EMBL/GenBank/DDBJ whole genome shotgun (WGS) entry which is preliminary data.</text>
</comment>
<evidence type="ECO:0000313" key="10">
    <source>
        <dbReference type="Proteomes" id="UP000034669"/>
    </source>
</evidence>
<evidence type="ECO:0000256" key="2">
    <source>
        <dbReference type="ARBA" id="ARBA00022884"/>
    </source>
</evidence>
<keyword evidence="4 5" id="KW-0687">Ribonucleoprotein</keyword>
<dbReference type="PANTHER" id="PTHR33284:SF1">
    <property type="entry name" value="RIBOSOMAL PROTEIN L25_GLN-TRNA SYNTHETASE, ANTI-CODON-BINDING DOMAIN-CONTAINING PROTEIN"/>
    <property type="match status" value="1"/>
</dbReference>
<evidence type="ECO:0000256" key="6">
    <source>
        <dbReference type="SAM" id="MobiDB-lite"/>
    </source>
</evidence>
<evidence type="ECO:0000256" key="4">
    <source>
        <dbReference type="ARBA" id="ARBA00023274"/>
    </source>
</evidence>
<feature type="domain" description="Large ribosomal subunit protein bL25 beta" evidence="8">
    <location>
        <begin position="101"/>
        <end position="183"/>
    </location>
</feature>
<dbReference type="InterPro" id="IPR020056">
    <property type="entry name" value="Rbsml_bL25/Gln-tRNA_synth_N"/>
</dbReference>
<dbReference type="SUPFAM" id="SSF50715">
    <property type="entry name" value="Ribosomal protein L25-like"/>
    <property type="match status" value="1"/>
</dbReference>
<dbReference type="InterPro" id="IPR020057">
    <property type="entry name" value="Ribosomal_bL25_b-dom"/>
</dbReference>